<dbReference type="AlphaFoldDB" id="A0A8X6XCY2"/>
<protein>
    <submittedName>
        <fullName evidence="1">Uncharacterized protein</fullName>
    </submittedName>
</protein>
<sequence>MQAGDTFASFVLVPQGPLSSATELYFYCCVIVPLLRSSQLSVPVNGKGGLMRILWKSIPTFIHTVMLDASLCLVRKLIKPEKIVSGFMLLFARKIKLLFSKICDD</sequence>
<gene>
    <name evidence="1" type="ORF">TNIN_16451</name>
</gene>
<evidence type="ECO:0000313" key="2">
    <source>
        <dbReference type="Proteomes" id="UP000886998"/>
    </source>
</evidence>
<name>A0A8X6XCY2_9ARAC</name>
<keyword evidence="2" id="KW-1185">Reference proteome</keyword>
<accession>A0A8X6XCY2</accession>
<proteinExistence type="predicted"/>
<reference evidence="1" key="1">
    <citation type="submission" date="2020-08" db="EMBL/GenBank/DDBJ databases">
        <title>Multicomponent nature underlies the extraordinary mechanical properties of spider dragline silk.</title>
        <authorList>
            <person name="Kono N."/>
            <person name="Nakamura H."/>
            <person name="Mori M."/>
            <person name="Yoshida Y."/>
            <person name="Ohtoshi R."/>
            <person name="Malay A.D."/>
            <person name="Moran D.A.P."/>
            <person name="Tomita M."/>
            <person name="Numata K."/>
            <person name="Arakawa K."/>
        </authorList>
    </citation>
    <scope>NUCLEOTIDE SEQUENCE</scope>
</reference>
<organism evidence="1 2">
    <name type="scientific">Trichonephila inaurata madagascariensis</name>
    <dbReference type="NCBI Taxonomy" id="2747483"/>
    <lineage>
        <taxon>Eukaryota</taxon>
        <taxon>Metazoa</taxon>
        <taxon>Ecdysozoa</taxon>
        <taxon>Arthropoda</taxon>
        <taxon>Chelicerata</taxon>
        <taxon>Arachnida</taxon>
        <taxon>Araneae</taxon>
        <taxon>Araneomorphae</taxon>
        <taxon>Entelegynae</taxon>
        <taxon>Araneoidea</taxon>
        <taxon>Nephilidae</taxon>
        <taxon>Trichonephila</taxon>
        <taxon>Trichonephila inaurata</taxon>
    </lineage>
</organism>
<dbReference type="EMBL" id="BMAV01007464">
    <property type="protein sequence ID" value="GFY50410.1"/>
    <property type="molecule type" value="Genomic_DNA"/>
</dbReference>
<dbReference type="Proteomes" id="UP000886998">
    <property type="component" value="Unassembled WGS sequence"/>
</dbReference>
<comment type="caution">
    <text evidence="1">The sequence shown here is derived from an EMBL/GenBank/DDBJ whole genome shotgun (WGS) entry which is preliminary data.</text>
</comment>
<evidence type="ECO:0000313" key="1">
    <source>
        <dbReference type="EMBL" id="GFY50410.1"/>
    </source>
</evidence>